<keyword evidence="3" id="KW-1185">Reference proteome</keyword>
<feature type="chain" id="PRO_5046266792" evidence="1">
    <location>
        <begin position="27"/>
        <end position="292"/>
    </location>
</feature>
<comment type="caution">
    <text evidence="2">The sequence shown here is derived from an EMBL/GenBank/DDBJ whole genome shotgun (WGS) entry which is preliminary data.</text>
</comment>
<keyword evidence="1" id="KW-0732">Signal</keyword>
<dbReference type="Pfam" id="PF06207">
    <property type="entry name" value="DUF1002"/>
    <property type="match status" value="1"/>
</dbReference>
<feature type="signal peptide" evidence="1">
    <location>
        <begin position="1"/>
        <end position="26"/>
    </location>
</feature>
<protein>
    <submittedName>
        <fullName evidence="2">Uncharacterized protein YpuA (DUF1002 family)</fullName>
    </submittedName>
</protein>
<organism evidence="2 3">
    <name type="scientific">Priestia iocasae</name>
    <dbReference type="NCBI Taxonomy" id="2291674"/>
    <lineage>
        <taxon>Bacteria</taxon>
        <taxon>Bacillati</taxon>
        <taxon>Bacillota</taxon>
        <taxon>Bacilli</taxon>
        <taxon>Bacillales</taxon>
        <taxon>Bacillaceae</taxon>
        <taxon>Priestia</taxon>
    </lineage>
</organism>
<proteinExistence type="predicted"/>
<gene>
    <name evidence="2" type="ORF">JOC83_000492</name>
</gene>
<sequence>MKFKFKSIILALSILTLIISPTISLADAAEGDVIITLGENLTAEQREKVLNELNAPKEAQIITVSNKEEHDYLGEYIPKAQIGTRAISSSSVTLGAKDSGVSVSTNNIQWVTDDMYINALMTAGVKDAAIEITSPVPVSGTAALTGIIKAYEIQTDQVIPEDVKKVANEEMVQTAKLSDKVGAEKAAELMTRVKEEIAKNEPQTEEDLRALIERIAKELGITLTDAELDALVDFFNKLKSMNIDWNQVKDQLAITKDKVATYLQSEEGQSFLQKLKDFLQSLLDAIRSIFGS</sequence>
<name>A0ABS2QQD2_9BACI</name>
<dbReference type="RefSeq" id="WP_205183262.1">
    <property type="nucleotide sequence ID" value="NZ_JAFBFC010000001.1"/>
</dbReference>
<reference evidence="2 3" key="1">
    <citation type="submission" date="2021-01" db="EMBL/GenBank/DDBJ databases">
        <title>Genomic Encyclopedia of Type Strains, Phase IV (KMG-IV): sequencing the most valuable type-strain genomes for metagenomic binning, comparative biology and taxonomic classification.</title>
        <authorList>
            <person name="Goeker M."/>
        </authorList>
    </citation>
    <scope>NUCLEOTIDE SEQUENCE [LARGE SCALE GENOMIC DNA]</scope>
    <source>
        <strain evidence="2 3">DSM 104297</strain>
    </source>
</reference>
<dbReference type="InterPro" id="IPR027304">
    <property type="entry name" value="Trigger_fact/SurA_dom_sf"/>
</dbReference>
<evidence type="ECO:0000256" key="1">
    <source>
        <dbReference type="SAM" id="SignalP"/>
    </source>
</evidence>
<accession>A0ABS2QQD2</accession>
<dbReference type="InterPro" id="IPR009343">
    <property type="entry name" value="DUF1002"/>
</dbReference>
<dbReference type="SUPFAM" id="SSF109998">
    <property type="entry name" value="Triger factor/SurA peptide-binding domain-like"/>
    <property type="match status" value="1"/>
</dbReference>
<dbReference type="Proteomes" id="UP000809829">
    <property type="component" value="Unassembled WGS sequence"/>
</dbReference>
<evidence type="ECO:0000313" key="2">
    <source>
        <dbReference type="EMBL" id="MBM7701666.1"/>
    </source>
</evidence>
<dbReference type="EMBL" id="JAFBFC010000001">
    <property type="protein sequence ID" value="MBM7701666.1"/>
    <property type="molecule type" value="Genomic_DNA"/>
</dbReference>
<evidence type="ECO:0000313" key="3">
    <source>
        <dbReference type="Proteomes" id="UP000809829"/>
    </source>
</evidence>